<evidence type="ECO:0000313" key="3">
    <source>
        <dbReference type="EMBL" id="RXH92109.1"/>
    </source>
</evidence>
<dbReference type="PANTHER" id="PTHR33184">
    <property type="entry name" value="PROTEIN TAPETUM DETERMINANT 1-LIKE-RELATED"/>
    <property type="match status" value="1"/>
</dbReference>
<keyword evidence="1 2" id="KW-0732">Signal</keyword>
<dbReference type="AlphaFoldDB" id="A0A498J8J7"/>
<organism evidence="3 4">
    <name type="scientific">Malus domestica</name>
    <name type="common">Apple</name>
    <name type="synonym">Pyrus malus</name>
    <dbReference type="NCBI Taxonomy" id="3750"/>
    <lineage>
        <taxon>Eukaryota</taxon>
        <taxon>Viridiplantae</taxon>
        <taxon>Streptophyta</taxon>
        <taxon>Embryophyta</taxon>
        <taxon>Tracheophyta</taxon>
        <taxon>Spermatophyta</taxon>
        <taxon>Magnoliopsida</taxon>
        <taxon>eudicotyledons</taxon>
        <taxon>Gunneridae</taxon>
        <taxon>Pentapetalae</taxon>
        <taxon>rosids</taxon>
        <taxon>fabids</taxon>
        <taxon>Rosales</taxon>
        <taxon>Rosaceae</taxon>
        <taxon>Amygdaloideae</taxon>
        <taxon>Maleae</taxon>
        <taxon>Malus</taxon>
    </lineage>
</organism>
<accession>A0A498J8J7</accession>
<reference evidence="3 4" key="1">
    <citation type="submission" date="2018-10" db="EMBL/GenBank/DDBJ databases">
        <title>A high-quality apple genome assembly.</title>
        <authorList>
            <person name="Hu J."/>
        </authorList>
    </citation>
    <scope>NUCLEOTIDE SEQUENCE [LARGE SCALE GENOMIC DNA]</scope>
    <source>
        <strain evidence="4">cv. HFTH1</strain>
        <tissue evidence="3">Young leaf</tissue>
    </source>
</reference>
<feature type="signal peptide" evidence="2">
    <location>
        <begin position="1"/>
        <end position="23"/>
    </location>
</feature>
<dbReference type="Pfam" id="PF24068">
    <property type="entry name" value="TPD1_C"/>
    <property type="match status" value="1"/>
</dbReference>
<proteinExistence type="predicted"/>
<dbReference type="InterPro" id="IPR040361">
    <property type="entry name" value="TPD1"/>
</dbReference>
<sequence length="118" mass="12755">MASRFVNFLCLVFVCSLIVGGNCQPCTVDNLEIAQGKISDDKWNVTITNDCPCSQLDVKLSCDGFDQSAVDPSILSKSGGECLVNNGQPIYGNKIFNFAYALKTEFPFKPLSSQVACS</sequence>
<dbReference type="EMBL" id="RDQH01000334">
    <property type="protein sequence ID" value="RXH92109.1"/>
    <property type="molecule type" value="Genomic_DNA"/>
</dbReference>
<comment type="caution">
    <text evidence="3">The sequence shown here is derived from an EMBL/GenBank/DDBJ whole genome shotgun (WGS) entry which is preliminary data.</text>
</comment>
<evidence type="ECO:0000256" key="1">
    <source>
        <dbReference type="ARBA" id="ARBA00022729"/>
    </source>
</evidence>
<dbReference type="Proteomes" id="UP000290289">
    <property type="component" value="Chromosome 8"/>
</dbReference>
<keyword evidence="4" id="KW-1185">Reference proteome</keyword>
<dbReference type="PANTHER" id="PTHR33184:SF72">
    <property type="entry name" value="BETA-1,3-N-ACETYLGLUCOSAMINYLTRANSFERASE FAMILY PROTEIN"/>
    <property type="match status" value="1"/>
</dbReference>
<dbReference type="GO" id="GO:0001709">
    <property type="term" value="P:cell fate determination"/>
    <property type="evidence" value="ECO:0007669"/>
    <property type="project" value="TreeGrafter"/>
</dbReference>
<name>A0A498J8J7_MALDO</name>
<gene>
    <name evidence="3" type="ORF">DVH24_021132</name>
</gene>
<evidence type="ECO:0000313" key="4">
    <source>
        <dbReference type="Proteomes" id="UP000290289"/>
    </source>
</evidence>
<protein>
    <submittedName>
        <fullName evidence="3">Uncharacterized protein</fullName>
    </submittedName>
</protein>
<feature type="chain" id="PRO_5019836484" evidence="2">
    <location>
        <begin position="24"/>
        <end position="118"/>
    </location>
</feature>
<evidence type="ECO:0000256" key="2">
    <source>
        <dbReference type="SAM" id="SignalP"/>
    </source>
</evidence>